<dbReference type="AlphaFoldDB" id="A0A1L7D2K8"/>
<gene>
    <name evidence="1" type="ORF">CPHO_04195</name>
</gene>
<organism evidence="1 2">
    <name type="scientific">Corynebacterium phocae</name>
    <dbReference type="NCBI Taxonomy" id="161895"/>
    <lineage>
        <taxon>Bacteria</taxon>
        <taxon>Bacillati</taxon>
        <taxon>Actinomycetota</taxon>
        <taxon>Actinomycetes</taxon>
        <taxon>Mycobacteriales</taxon>
        <taxon>Corynebacteriaceae</taxon>
        <taxon>Corynebacterium</taxon>
    </lineage>
</organism>
<protein>
    <submittedName>
        <fullName evidence="1">Uncharacterized protein</fullName>
    </submittedName>
</protein>
<name>A0A1L7D2K8_9CORY</name>
<evidence type="ECO:0000313" key="2">
    <source>
        <dbReference type="Proteomes" id="UP000185491"/>
    </source>
</evidence>
<accession>A0A1L7D2K8</accession>
<sequence>MSQLGAASLSPADFRRLHAWAQSGEKRLERGVILLLWLEVFKGVGVCCWYKCGALGIVLAGGRGSFPTEIPALYLLF</sequence>
<keyword evidence="2" id="KW-1185">Reference proteome</keyword>
<proteinExistence type="predicted"/>
<reference evidence="1 2" key="1">
    <citation type="submission" date="2014-08" db="EMBL/GenBank/DDBJ databases">
        <title>Complete genome sequence of Corynebacterium phocae M408/89/1(T)(=DSM 44612(T)), isolated from the common seal (Phoca vitulina).</title>
        <authorList>
            <person name="Ruckert C."/>
            <person name="Albersmeier A."/>
            <person name="Winkler A."/>
            <person name="Kalinowski J."/>
        </authorList>
    </citation>
    <scope>NUCLEOTIDE SEQUENCE [LARGE SCALE GENOMIC DNA]</scope>
    <source>
        <strain evidence="1 2">M408/89/1</strain>
    </source>
</reference>
<evidence type="ECO:0000313" key="1">
    <source>
        <dbReference type="EMBL" id="APT92221.1"/>
    </source>
</evidence>
<dbReference type="Proteomes" id="UP000185491">
    <property type="component" value="Chromosome"/>
</dbReference>
<dbReference type="EMBL" id="CP009249">
    <property type="protein sequence ID" value="APT92221.1"/>
    <property type="molecule type" value="Genomic_DNA"/>
</dbReference>
<dbReference type="KEGG" id="cpho:CPHO_04195"/>